<dbReference type="Pfam" id="PF02782">
    <property type="entry name" value="FGGY_C"/>
    <property type="match status" value="1"/>
</dbReference>
<dbReference type="CDD" id="cd07781">
    <property type="entry name" value="ASKHA_NBD_FGGY_L-RBK"/>
    <property type="match status" value="1"/>
</dbReference>
<dbReference type="InterPro" id="IPR018484">
    <property type="entry name" value="FGGY_N"/>
</dbReference>
<dbReference type="NCBIfam" id="NF003154">
    <property type="entry name" value="PRK04123.1"/>
    <property type="match status" value="1"/>
</dbReference>
<evidence type="ECO:0000313" key="9">
    <source>
        <dbReference type="EMBL" id="QDU33239.1"/>
    </source>
</evidence>
<keyword evidence="4" id="KW-0067">ATP-binding</keyword>
<dbReference type="Gene3D" id="3.30.420.40">
    <property type="match status" value="1"/>
</dbReference>
<organism evidence="9 10">
    <name type="scientific">Poriferisphaera corsica</name>
    <dbReference type="NCBI Taxonomy" id="2528020"/>
    <lineage>
        <taxon>Bacteria</taxon>
        <taxon>Pseudomonadati</taxon>
        <taxon>Planctomycetota</taxon>
        <taxon>Phycisphaerae</taxon>
        <taxon>Phycisphaerales</taxon>
        <taxon>Phycisphaeraceae</taxon>
        <taxon>Poriferisphaera</taxon>
    </lineage>
</organism>
<evidence type="ECO:0000256" key="5">
    <source>
        <dbReference type="ARBA" id="ARBA00022935"/>
    </source>
</evidence>
<dbReference type="AlphaFoldDB" id="A0A517YSM4"/>
<sequence length="593" mass="64880">MFAIKNRAKSATEQEFNDELLLSEVFMNKNGYAIGVDYGTNSVRALIVDVSNGREIASAIYHYPSGDAGILLDPHDPNVARQNPADYIAGFMASVNEAVTKAMGQSSFDVKQVVGLGIDSTGSTPLPVDRTGLPLAFQEQFKNDLNAQAWLWKDHTSYMEAAEITEKAAAYDPRYLCKCGGTYSSEWYWSKILHCKRIAPEVFEAAYAWVELCDFIPGYITDQLDPNTMPRSICAAGHKAMYHEDWDGLPSEAFLAMLDPDLAPLRERYAKHAITCDQEAGKLSKSVALKVGLPAGLPIAVGAFDAHTGAVGAGIKQNTLVKIVGTSTCDMMVSPLDHHLPDIPGLCGIVPGSIVPGMYGMEAGQSAVGDIFNWFVNHISPGTTSTGDRHIELTEQATKLTPGQSGLLALDWNNGNRTVLVDPQLSGLLIGQTLHTKPCEIYRALIEATAFGARKIIERWETYDVPVHEVINCGGISEKNRLVMQIYADVCNKPMKISASDQTCALGAAMFGAIVGKTYKNVQEAAEQMTRTKEIIFEPITENVAVYEELYQLYTDLHDAFGIHSDESRHLYHVMKKLIVIRENAVTKGKAHV</sequence>
<dbReference type="Pfam" id="PF00370">
    <property type="entry name" value="FGGY_N"/>
    <property type="match status" value="1"/>
</dbReference>
<keyword evidence="5" id="KW-0054">Arabinose catabolism</keyword>
<dbReference type="PANTHER" id="PTHR43435">
    <property type="entry name" value="RIBULOKINASE"/>
    <property type="match status" value="1"/>
</dbReference>
<evidence type="ECO:0000256" key="4">
    <source>
        <dbReference type="ARBA" id="ARBA00022840"/>
    </source>
</evidence>
<dbReference type="GO" id="GO:0019569">
    <property type="term" value="P:L-arabinose catabolic process to D-xylulose 5-phosphate"/>
    <property type="evidence" value="ECO:0007669"/>
    <property type="project" value="InterPro"/>
</dbReference>
<reference evidence="9 10" key="1">
    <citation type="submission" date="2019-02" db="EMBL/GenBank/DDBJ databases">
        <title>Deep-cultivation of Planctomycetes and their phenomic and genomic characterization uncovers novel biology.</title>
        <authorList>
            <person name="Wiegand S."/>
            <person name="Jogler M."/>
            <person name="Boedeker C."/>
            <person name="Pinto D."/>
            <person name="Vollmers J."/>
            <person name="Rivas-Marin E."/>
            <person name="Kohn T."/>
            <person name="Peeters S.H."/>
            <person name="Heuer A."/>
            <person name="Rast P."/>
            <person name="Oberbeckmann S."/>
            <person name="Bunk B."/>
            <person name="Jeske O."/>
            <person name="Meyerdierks A."/>
            <person name="Storesund J.E."/>
            <person name="Kallscheuer N."/>
            <person name="Luecker S."/>
            <person name="Lage O.M."/>
            <person name="Pohl T."/>
            <person name="Merkel B.J."/>
            <person name="Hornburger P."/>
            <person name="Mueller R.-W."/>
            <person name="Bruemmer F."/>
            <person name="Labrenz M."/>
            <person name="Spormann A.M."/>
            <person name="Op den Camp H."/>
            <person name="Overmann J."/>
            <person name="Amann R."/>
            <person name="Jetten M.S.M."/>
            <person name="Mascher T."/>
            <person name="Medema M.H."/>
            <person name="Devos D.P."/>
            <person name="Kaster A.-K."/>
            <person name="Ovreas L."/>
            <person name="Rohde M."/>
            <person name="Galperin M.Y."/>
            <person name="Jogler C."/>
        </authorList>
    </citation>
    <scope>NUCLEOTIDE SEQUENCE [LARGE SCALE GENOMIC DNA]</scope>
    <source>
        <strain evidence="9 10">KS4</strain>
    </source>
</reference>
<evidence type="ECO:0000256" key="1">
    <source>
        <dbReference type="ARBA" id="ARBA00022679"/>
    </source>
</evidence>
<evidence type="ECO:0000313" key="10">
    <source>
        <dbReference type="Proteomes" id="UP000317369"/>
    </source>
</evidence>
<keyword evidence="3 9" id="KW-0418">Kinase</keyword>
<proteinExistence type="predicted"/>
<dbReference type="GO" id="GO:0005524">
    <property type="term" value="F:ATP binding"/>
    <property type="evidence" value="ECO:0007669"/>
    <property type="project" value="UniProtKB-KW"/>
</dbReference>
<dbReference type="InterPro" id="IPR018485">
    <property type="entry name" value="FGGY_C"/>
</dbReference>
<name>A0A517YSM4_9BACT</name>
<protein>
    <submittedName>
        <fullName evidence="9">Ribulokinase</fullName>
        <ecNumber evidence="9">2.7.1.16</ecNumber>
    </submittedName>
</protein>
<accession>A0A517YSM4</accession>
<dbReference type="EC" id="2.7.1.16" evidence="9"/>
<feature type="domain" description="Carbohydrate kinase FGGY N-terminal" evidence="7">
    <location>
        <begin position="32"/>
        <end position="312"/>
    </location>
</feature>
<dbReference type="PIRSF" id="PIRSF000538">
    <property type="entry name" value="GlpK"/>
    <property type="match status" value="1"/>
</dbReference>
<dbReference type="InterPro" id="IPR005929">
    <property type="entry name" value="Ribulokinase"/>
</dbReference>
<evidence type="ECO:0000259" key="8">
    <source>
        <dbReference type="Pfam" id="PF02782"/>
    </source>
</evidence>
<evidence type="ECO:0000256" key="6">
    <source>
        <dbReference type="ARBA" id="ARBA00023277"/>
    </source>
</evidence>
<evidence type="ECO:0000256" key="3">
    <source>
        <dbReference type="ARBA" id="ARBA00022777"/>
    </source>
</evidence>
<dbReference type="EMBL" id="CP036425">
    <property type="protein sequence ID" value="QDU33239.1"/>
    <property type="molecule type" value="Genomic_DNA"/>
</dbReference>
<dbReference type="PANTHER" id="PTHR43435:SF4">
    <property type="entry name" value="FGGY CARBOHYDRATE KINASE DOMAIN-CONTAINING PROTEIN"/>
    <property type="match status" value="1"/>
</dbReference>
<dbReference type="SUPFAM" id="SSF53067">
    <property type="entry name" value="Actin-like ATPase domain"/>
    <property type="match status" value="2"/>
</dbReference>
<keyword evidence="10" id="KW-1185">Reference proteome</keyword>
<keyword evidence="1 9" id="KW-0808">Transferase</keyword>
<dbReference type="Gene3D" id="1.20.58.2240">
    <property type="match status" value="1"/>
</dbReference>
<dbReference type="GO" id="GO:0005737">
    <property type="term" value="C:cytoplasm"/>
    <property type="evidence" value="ECO:0007669"/>
    <property type="project" value="TreeGrafter"/>
</dbReference>
<dbReference type="KEGG" id="pcor:KS4_12840"/>
<evidence type="ECO:0000259" key="7">
    <source>
        <dbReference type="Pfam" id="PF00370"/>
    </source>
</evidence>
<gene>
    <name evidence="9" type="primary">araB_1</name>
    <name evidence="9" type="ORF">KS4_12840</name>
</gene>
<dbReference type="Proteomes" id="UP000317369">
    <property type="component" value="Chromosome"/>
</dbReference>
<dbReference type="GO" id="GO:0019150">
    <property type="term" value="F:D-ribulokinase activity"/>
    <property type="evidence" value="ECO:0007669"/>
    <property type="project" value="TreeGrafter"/>
</dbReference>
<feature type="domain" description="Carbohydrate kinase FGGY C-terminal" evidence="8">
    <location>
        <begin position="322"/>
        <end position="514"/>
    </location>
</feature>
<dbReference type="GO" id="GO:0008741">
    <property type="term" value="F:ribulokinase activity"/>
    <property type="evidence" value="ECO:0007669"/>
    <property type="project" value="UniProtKB-EC"/>
</dbReference>
<dbReference type="InterPro" id="IPR043129">
    <property type="entry name" value="ATPase_NBD"/>
</dbReference>
<dbReference type="InterPro" id="IPR000577">
    <property type="entry name" value="Carb_kinase_FGGY"/>
</dbReference>
<keyword evidence="2" id="KW-0547">Nucleotide-binding</keyword>
<keyword evidence="6" id="KW-0119">Carbohydrate metabolism</keyword>
<evidence type="ECO:0000256" key="2">
    <source>
        <dbReference type="ARBA" id="ARBA00022741"/>
    </source>
</evidence>